<dbReference type="SFLD" id="SFLDG01069">
    <property type="entry name" value="UPF0313"/>
    <property type="match status" value="1"/>
</dbReference>
<comment type="cofactor">
    <cofactor evidence="6">
        <name>[4Fe-4S] cluster</name>
        <dbReference type="ChEBI" id="CHEBI:49883"/>
    </cofactor>
    <text evidence="6">Binds 1 [4Fe-4S] cluster. The cluster is coordinated with 3 cysteines and an exchangeable S-adenosyl-L-methionine.</text>
</comment>
<comment type="similarity">
    <text evidence="6">Belongs to the UPF0313 family.</text>
</comment>
<dbReference type="InterPro" id="IPR023404">
    <property type="entry name" value="rSAM_horseshoe"/>
</dbReference>
<dbReference type="PANTHER" id="PTHR32331">
    <property type="entry name" value="UPF0313 PROTEIN YGIQ"/>
    <property type="match status" value="1"/>
</dbReference>
<evidence type="ECO:0000259" key="8">
    <source>
        <dbReference type="PROSITE" id="PS51918"/>
    </source>
</evidence>
<dbReference type="RefSeq" id="WP_132223874.1">
    <property type="nucleotide sequence ID" value="NZ_JANKBG010000003.1"/>
</dbReference>
<keyword evidence="2 6" id="KW-0949">S-adenosyl-L-methionine</keyword>
<keyword evidence="4 6" id="KW-0408">Iron</keyword>
<evidence type="ECO:0000313" key="9">
    <source>
        <dbReference type="EMBL" id="TCU62682.1"/>
    </source>
</evidence>
<evidence type="ECO:0000313" key="10">
    <source>
        <dbReference type="Proteomes" id="UP000295773"/>
    </source>
</evidence>
<evidence type="ECO:0000256" key="4">
    <source>
        <dbReference type="ARBA" id="ARBA00023004"/>
    </source>
</evidence>
<dbReference type="InterPro" id="IPR006638">
    <property type="entry name" value="Elp3/MiaA/NifB-like_rSAM"/>
</dbReference>
<dbReference type="GO" id="GO:0003824">
    <property type="term" value="F:catalytic activity"/>
    <property type="evidence" value="ECO:0007669"/>
    <property type="project" value="InterPro"/>
</dbReference>
<dbReference type="NCBIfam" id="TIGR03904">
    <property type="entry name" value="SAM_YgiQ"/>
    <property type="match status" value="1"/>
</dbReference>
<dbReference type="HAMAP" id="MF_01251">
    <property type="entry name" value="UPF0313"/>
    <property type="match status" value="1"/>
</dbReference>
<keyword evidence="5 6" id="KW-0411">Iron-sulfur</keyword>
<feature type="domain" description="Radical SAM core" evidence="8">
    <location>
        <begin position="288"/>
        <end position="560"/>
    </location>
</feature>
<dbReference type="Pfam" id="PF04055">
    <property type="entry name" value="Radical_SAM"/>
    <property type="match status" value="1"/>
</dbReference>
<dbReference type="SMART" id="SM00729">
    <property type="entry name" value="Elp3"/>
    <property type="match status" value="1"/>
</dbReference>
<evidence type="ECO:0000256" key="7">
    <source>
        <dbReference type="SAM" id="MobiDB-lite"/>
    </source>
</evidence>
<dbReference type="Proteomes" id="UP000295773">
    <property type="component" value="Unassembled WGS sequence"/>
</dbReference>
<evidence type="ECO:0000256" key="3">
    <source>
        <dbReference type="ARBA" id="ARBA00022723"/>
    </source>
</evidence>
<feature type="binding site" evidence="6">
    <location>
        <position position="307"/>
    </location>
    <ligand>
        <name>[4Fe-4S] cluster</name>
        <dbReference type="ChEBI" id="CHEBI:49883"/>
        <note>4Fe-4S-S-AdoMet</note>
    </ligand>
</feature>
<reference evidence="9 10" key="1">
    <citation type="submission" date="2019-03" db="EMBL/GenBank/DDBJ databases">
        <title>Genomic Encyclopedia of Type Strains, Phase IV (KMG-IV): sequencing the most valuable type-strain genomes for metagenomic binning, comparative biology and taxonomic classification.</title>
        <authorList>
            <person name="Goeker M."/>
        </authorList>
    </citation>
    <scope>NUCLEOTIDE SEQUENCE [LARGE SCALE GENOMIC DNA]</scope>
    <source>
        <strain evidence="9 10">DSM 29481</strain>
    </source>
</reference>
<accession>A0A4R3TK39</accession>
<evidence type="ECO:0000256" key="6">
    <source>
        <dbReference type="HAMAP-Rule" id="MF_01251"/>
    </source>
</evidence>
<sequence length="633" mass="73039">MAFLPTTREEMLEQGYEQVDFVYVNGDAYVDHPSFGCAIITRVLQAYGYSCAILAQPDWHKDEEFLQFGEPRLGFLVSAGNIDSMVNHYSVNKRRRDHDSYSDDGVMGKRPDRPTIVYTQILKRLFPHKPVLIGGIEASLRRLSHYDYWDDAVRRSILMDSQADLLMYGMGENTIVEVADALASGLAAKDLCYIRGTCWKTKSLEYLSDYILLPSYEEVKADKRTYAKSFHIQHENIDAIAASVLVEPYDGWYVVQNQPPLPLTQEEMDFTYSLPYERTFHPKYHYIPAIEEVQFSIVSNRGCFGSCAFCAITHHQGRVISTRSKESIVEEAKRITEMPNFKGYIHDVGGPTANFSREACDKQREFGACKKRECLFPKPCGNMVVDHSRYLDILRSVRELPKIKKVFIRSGIRYDYLMQDKNDEFFDELVKYHISGQLKVAPEHINAAVLDKMGKPRKELYLKFVEKFKEKNEQFHMDQYIVPYLMSSHPGSDLQAAIELACYLKKIHYTPKQVQDFYPTPGTPATCMYYTGLDPKTMRPVYVAKTWEEKAMQRALMQFTYPQNYDLVYKALKKAGREDLIGNGPKCLISYRRPSANNFSHKQAKGKDKTMNKKNVGTKKRTNAHKRERNAQR</sequence>
<dbReference type="Gene3D" id="3.80.30.20">
    <property type="entry name" value="tm_1862 like domain"/>
    <property type="match status" value="1"/>
</dbReference>
<evidence type="ECO:0000256" key="1">
    <source>
        <dbReference type="ARBA" id="ARBA00022485"/>
    </source>
</evidence>
<dbReference type="InterPro" id="IPR058240">
    <property type="entry name" value="rSAM_sf"/>
</dbReference>
<dbReference type="InterPro" id="IPR022946">
    <property type="entry name" value="UPF0313"/>
</dbReference>
<dbReference type="GO" id="GO:0005506">
    <property type="term" value="F:iron ion binding"/>
    <property type="evidence" value="ECO:0007669"/>
    <property type="project" value="UniProtKB-UniRule"/>
</dbReference>
<keyword evidence="10" id="KW-1185">Reference proteome</keyword>
<feature type="region of interest" description="Disordered" evidence="7">
    <location>
        <begin position="598"/>
        <end position="633"/>
    </location>
</feature>
<evidence type="ECO:0000256" key="2">
    <source>
        <dbReference type="ARBA" id="ARBA00022691"/>
    </source>
</evidence>
<protein>
    <submittedName>
        <fullName evidence="9">Putative radical SAM protein YgiQ</fullName>
    </submittedName>
</protein>
<dbReference type="InterPro" id="IPR024560">
    <property type="entry name" value="UPF0313_C"/>
</dbReference>
<dbReference type="PROSITE" id="PS51918">
    <property type="entry name" value="RADICAL_SAM"/>
    <property type="match status" value="1"/>
</dbReference>
<dbReference type="SFLD" id="SFLDG01082">
    <property type="entry name" value="B12-binding_domain_containing"/>
    <property type="match status" value="1"/>
</dbReference>
<feature type="binding site" evidence="6">
    <location>
        <position position="310"/>
    </location>
    <ligand>
        <name>[4Fe-4S] cluster</name>
        <dbReference type="ChEBI" id="CHEBI:49883"/>
        <note>4Fe-4S-S-AdoMet</note>
    </ligand>
</feature>
<dbReference type="Pfam" id="PF11842">
    <property type="entry name" value="DUF3362"/>
    <property type="match status" value="1"/>
</dbReference>
<dbReference type="EMBL" id="SMBP01000003">
    <property type="protein sequence ID" value="TCU62682.1"/>
    <property type="molecule type" value="Genomic_DNA"/>
</dbReference>
<name>A0A4R3TK39_9FIRM</name>
<dbReference type="InterPro" id="IPR013704">
    <property type="entry name" value="UPF0313_N"/>
</dbReference>
<dbReference type="AlphaFoldDB" id="A0A4R3TK39"/>
<dbReference type="InterPro" id="IPR007197">
    <property type="entry name" value="rSAM"/>
</dbReference>
<keyword evidence="3 6" id="KW-0479">Metal-binding</keyword>
<evidence type="ECO:0000256" key="5">
    <source>
        <dbReference type="ARBA" id="ARBA00023014"/>
    </source>
</evidence>
<dbReference type="SFLD" id="SFLDS00029">
    <property type="entry name" value="Radical_SAM"/>
    <property type="match status" value="1"/>
</dbReference>
<proteinExistence type="inferred from homology"/>
<dbReference type="GO" id="GO:0051539">
    <property type="term" value="F:4 iron, 4 sulfur cluster binding"/>
    <property type="evidence" value="ECO:0007669"/>
    <property type="project" value="UniProtKB-KW"/>
</dbReference>
<feature type="binding site" evidence="6">
    <location>
        <position position="303"/>
    </location>
    <ligand>
        <name>[4Fe-4S] cluster</name>
        <dbReference type="ChEBI" id="CHEBI:49883"/>
        <note>4Fe-4S-S-AdoMet</note>
    </ligand>
</feature>
<keyword evidence="1 6" id="KW-0004">4Fe-4S</keyword>
<feature type="compositionally biased region" description="Basic residues" evidence="7">
    <location>
        <begin position="616"/>
        <end position="633"/>
    </location>
</feature>
<dbReference type="Pfam" id="PF08497">
    <property type="entry name" value="Radical_SAM_N"/>
    <property type="match status" value="1"/>
</dbReference>
<organism evidence="9 10">
    <name type="scientific">Longicatena caecimuris</name>
    <dbReference type="NCBI Taxonomy" id="1796635"/>
    <lineage>
        <taxon>Bacteria</taxon>
        <taxon>Bacillati</taxon>
        <taxon>Bacillota</taxon>
        <taxon>Erysipelotrichia</taxon>
        <taxon>Erysipelotrichales</taxon>
        <taxon>Erysipelotrichaceae</taxon>
        <taxon>Longicatena</taxon>
    </lineage>
</organism>
<dbReference type="PANTHER" id="PTHR32331:SF0">
    <property type="entry name" value="UPF0313 PROTEIN YGIQ"/>
    <property type="match status" value="1"/>
</dbReference>
<dbReference type="SUPFAM" id="SSF102114">
    <property type="entry name" value="Radical SAM enzymes"/>
    <property type="match status" value="1"/>
</dbReference>
<gene>
    <name evidence="9" type="ORF">EDD61_10395</name>
</gene>
<comment type="caution">
    <text evidence="9">The sequence shown here is derived from an EMBL/GenBank/DDBJ whole genome shotgun (WGS) entry which is preliminary data.</text>
</comment>